<dbReference type="Proteomes" id="UP000244066">
    <property type="component" value="Unassembled WGS sequence"/>
</dbReference>
<gene>
    <name evidence="2" type="ORF">B9J98_05780</name>
</gene>
<reference evidence="2 3" key="1">
    <citation type="submission" date="2017-04" db="EMBL/GenBank/DDBJ databases">
        <title>Draft Aigarchaeota genome from a New Zealand hot spring.</title>
        <authorList>
            <person name="Reysenbach A.-L."/>
            <person name="Donaho J.A."/>
            <person name="Gerhart J."/>
            <person name="Kelley J.F."/>
            <person name="Kouba K."/>
            <person name="Podar M."/>
            <person name="Stott M."/>
        </authorList>
    </citation>
    <scope>NUCLEOTIDE SEQUENCE [LARGE SCALE GENOMIC DNA]</scope>
    <source>
        <strain evidence="2">NZ13_MG1</strain>
    </source>
</reference>
<sequence>MSGDEEKTWGFIAWLIPLIGGILVLLFKPSYRYARHWAYLSISFFVVAVVASAVATIISIVPFLAPLGWAISAVLGALFLVAWVLGILKSLNNSYWNPPIIYDLARRLGL</sequence>
<dbReference type="EMBL" id="NDWU01000015">
    <property type="protein sequence ID" value="PUA31580.1"/>
    <property type="molecule type" value="Genomic_DNA"/>
</dbReference>
<comment type="caution">
    <text evidence="2">The sequence shown here is derived from an EMBL/GenBank/DDBJ whole genome shotgun (WGS) entry which is preliminary data.</text>
</comment>
<keyword evidence="1" id="KW-1133">Transmembrane helix</keyword>
<accession>A0A2R7Y204</accession>
<evidence type="ECO:0000256" key="1">
    <source>
        <dbReference type="SAM" id="Phobius"/>
    </source>
</evidence>
<feature type="transmembrane region" description="Helical" evidence="1">
    <location>
        <begin position="67"/>
        <end position="88"/>
    </location>
</feature>
<proteinExistence type="predicted"/>
<keyword evidence="1" id="KW-0812">Transmembrane</keyword>
<keyword evidence="1" id="KW-0472">Membrane</keyword>
<organism evidence="2 3">
    <name type="scientific">Candidatus Terraquivivens tikiterensis</name>
    <dbReference type="NCBI Taxonomy" id="1980982"/>
    <lineage>
        <taxon>Archaea</taxon>
        <taxon>Nitrososphaerota</taxon>
        <taxon>Candidatus Wolframiiraptoraceae</taxon>
        <taxon>Candidatus Terraquivivens</taxon>
    </lineage>
</organism>
<protein>
    <recommendedName>
        <fullName evidence="4">DUF4870 domain-containing protein</fullName>
    </recommendedName>
</protein>
<evidence type="ECO:0000313" key="3">
    <source>
        <dbReference type="Proteomes" id="UP000244066"/>
    </source>
</evidence>
<feature type="transmembrane region" description="Helical" evidence="1">
    <location>
        <begin position="38"/>
        <end position="61"/>
    </location>
</feature>
<dbReference type="AlphaFoldDB" id="A0A2R7Y204"/>
<feature type="transmembrane region" description="Helical" evidence="1">
    <location>
        <begin position="12"/>
        <end position="31"/>
    </location>
</feature>
<name>A0A2R7Y204_9ARCH</name>
<evidence type="ECO:0000313" key="2">
    <source>
        <dbReference type="EMBL" id="PUA31580.1"/>
    </source>
</evidence>
<evidence type="ECO:0008006" key="4">
    <source>
        <dbReference type="Google" id="ProtNLM"/>
    </source>
</evidence>